<sequence>MTDHAAKAAHIDPEKFFMREADAEPYSPRGHSGTVNRRLVSPETGATQMEVLIGRIEPGEGASAHLHPGIDQFCWMLEGRARVEIGSLAREIGAGECCFFPADMPHTFTAIGDGPVRVLICYAPPYGEGARVEC</sequence>
<dbReference type="CDD" id="cd02209">
    <property type="entry name" value="cupin_XRE_C"/>
    <property type="match status" value="1"/>
</dbReference>
<dbReference type="PANTHER" id="PTHR43346:SF1">
    <property type="entry name" value="QUERCETIN 2,3-DIOXYGENASE-RELATED"/>
    <property type="match status" value="1"/>
</dbReference>
<dbReference type="PANTHER" id="PTHR43346">
    <property type="entry name" value="LIGAND BINDING DOMAIN PROTEIN, PUTATIVE (AFU_ORTHOLOGUE AFUA_6G14370)-RELATED"/>
    <property type="match status" value="1"/>
</dbReference>
<protein>
    <submittedName>
        <fullName evidence="2">Cupin domain-containing protein</fullName>
    </submittedName>
</protein>
<dbReference type="SUPFAM" id="SSF51182">
    <property type="entry name" value="RmlC-like cupins"/>
    <property type="match status" value="1"/>
</dbReference>
<dbReference type="AlphaFoldDB" id="A0A7S8C474"/>
<dbReference type="RefSeq" id="WP_213164234.1">
    <property type="nucleotide sequence ID" value="NZ_CP058214.1"/>
</dbReference>
<organism evidence="2 3">
    <name type="scientific">Kaustia mangrovi</name>
    <dbReference type="NCBI Taxonomy" id="2593653"/>
    <lineage>
        <taxon>Bacteria</taxon>
        <taxon>Pseudomonadati</taxon>
        <taxon>Pseudomonadota</taxon>
        <taxon>Alphaproteobacteria</taxon>
        <taxon>Hyphomicrobiales</taxon>
        <taxon>Parvibaculaceae</taxon>
        <taxon>Kaustia</taxon>
    </lineage>
</organism>
<dbReference type="InterPro" id="IPR011051">
    <property type="entry name" value="RmlC_Cupin_sf"/>
</dbReference>
<reference evidence="2 3" key="1">
    <citation type="submission" date="2020-06" db="EMBL/GenBank/DDBJ databases">
        <title>Genome sequence of 2 isolates from Red Sea Mangroves.</title>
        <authorList>
            <person name="Sefrji F."/>
            <person name="Michoud G."/>
            <person name="Merlino G."/>
            <person name="Daffonchio D."/>
        </authorList>
    </citation>
    <scope>NUCLEOTIDE SEQUENCE [LARGE SCALE GENOMIC DNA]</scope>
    <source>
        <strain evidence="2 3">R1DC25</strain>
    </source>
</reference>
<gene>
    <name evidence="2" type="ORF">HW532_10015</name>
</gene>
<feature type="domain" description="Cupin type-2" evidence="1">
    <location>
        <begin position="55"/>
        <end position="120"/>
    </location>
</feature>
<dbReference type="InterPro" id="IPR013096">
    <property type="entry name" value="Cupin_2"/>
</dbReference>
<dbReference type="KEGG" id="kmn:HW532_10015"/>
<evidence type="ECO:0000259" key="1">
    <source>
        <dbReference type="Pfam" id="PF07883"/>
    </source>
</evidence>
<evidence type="ECO:0000313" key="3">
    <source>
        <dbReference type="Proteomes" id="UP000593594"/>
    </source>
</evidence>
<dbReference type="InterPro" id="IPR052538">
    <property type="entry name" value="Flavonoid_dioxygenase-like"/>
</dbReference>
<name>A0A7S8C474_9HYPH</name>
<evidence type="ECO:0000313" key="2">
    <source>
        <dbReference type="EMBL" id="QPC42994.1"/>
    </source>
</evidence>
<dbReference type="Pfam" id="PF07883">
    <property type="entry name" value="Cupin_2"/>
    <property type="match status" value="1"/>
</dbReference>
<proteinExistence type="predicted"/>
<dbReference type="InterPro" id="IPR014710">
    <property type="entry name" value="RmlC-like_jellyroll"/>
</dbReference>
<accession>A0A7S8C474</accession>
<dbReference type="Gene3D" id="2.60.120.10">
    <property type="entry name" value="Jelly Rolls"/>
    <property type="match status" value="1"/>
</dbReference>
<keyword evidence="3" id="KW-1185">Reference proteome</keyword>
<dbReference type="EMBL" id="CP058214">
    <property type="protein sequence ID" value="QPC42994.1"/>
    <property type="molecule type" value="Genomic_DNA"/>
</dbReference>
<dbReference type="Proteomes" id="UP000593594">
    <property type="component" value="Chromosome"/>
</dbReference>